<keyword evidence="4" id="KW-1185">Reference proteome</keyword>
<dbReference type="SUPFAM" id="SSF143120">
    <property type="entry name" value="YefM-like"/>
    <property type="match status" value="1"/>
</dbReference>
<reference evidence="3 4" key="1">
    <citation type="journal article" date="2017" name="Antonie Van Leeuwenhoek">
        <title>Phylogenomic resolution of the bacterial genus Pantoea and its relationship with Erwinia and Tatumella.</title>
        <authorList>
            <person name="Palmer M."/>
            <person name="Steenkamp E.T."/>
            <person name="Coetzee M.P."/>
            <person name="Chan W.Y."/>
            <person name="van Zyl E."/>
            <person name="De Maayer P."/>
            <person name="Coutinho T.A."/>
            <person name="Blom J."/>
            <person name="Smits T.H."/>
            <person name="Duffy B."/>
            <person name="Venter S.N."/>
        </authorList>
    </citation>
    <scope>NUCLEOTIDE SEQUENCE [LARGE SCALE GENOMIC DNA]</scope>
    <source>
        <strain evidence="3 4">LMG 2657</strain>
    </source>
</reference>
<dbReference type="Gene3D" id="3.40.1620.10">
    <property type="entry name" value="YefM-like domain"/>
    <property type="match status" value="1"/>
</dbReference>
<evidence type="ECO:0000313" key="4">
    <source>
        <dbReference type="Proteomes" id="UP000193749"/>
    </source>
</evidence>
<accession>A0A1X1EG93</accession>
<evidence type="ECO:0000256" key="1">
    <source>
        <dbReference type="ARBA" id="ARBA00009981"/>
    </source>
</evidence>
<dbReference type="OrthoDB" id="165038at2"/>
<comment type="caution">
    <text evidence="3">The sequence shown here is derived from an EMBL/GenBank/DDBJ whole genome shotgun (WGS) entry which is preliminary data.</text>
</comment>
<evidence type="ECO:0000256" key="2">
    <source>
        <dbReference type="RuleBase" id="RU362080"/>
    </source>
</evidence>
<organism evidence="3 4">
    <name type="scientific">Pantoea cypripedii</name>
    <name type="common">Pectobacterium cypripedii</name>
    <name type="synonym">Erwinia cypripedii</name>
    <dbReference type="NCBI Taxonomy" id="55209"/>
    <lineage>
        <taxon>Bacteria</taxon>
        <taxon>Pseudomonadati</taxon>
        <taxon>Pseudomonadota</taxon>
        <taxon>Gammaproteobacteria</taxon>
        <taxon>Enterobacterales</taxon>
        <taxon>Erwiniaceae</taxon>
        <taxon>Pantoea</taxon>
    </lineage>
</organism>
<comment type="function">
    <text evidence="2">Antitoxin component of a type II toxin-antitoxin (TA) system.</text>
</comment>
<dbReference type="Pfam" id="PF02604">
    <property type="entry name" value="PhdYeFM_antitox"/>
    <property type="match status" value="1"/>
</dbReference>
<dbReference type="InterPro" id="IPR051405">
    <property type="entry name" value="phD/YefM_antitoxin"/>
</dbReference>
<dbReference type="RefSeq" id="WP_084880598.1">
    <property type="nucleotide sequence ID" value="NZ_JAGGMY010000004.1"/>
</dbReference>
<gene>
    <name evidence="3" type="ORF">HA50_28050</name>
</gene>
<name>A0A1X1EG93_PANCY</name>
<dbReference type="Proteomes" id="UP000193749">
    <property type="component" value="Unassembled WGS sequence"/>
</dbReference>
<comment type="similarity">
    <text evidence="1 2">Belongs to the phD/YefM antitoxin family.</text>
</comment>
<dbReference type="AlphaFoldDB" id="A0A1X1EG93"/>
<evidence type="ECO:0000313" key="3">
    <source>
        <dbReference type="EMBL" id="ORM87794.1"/>
    </source>
</evidence>
<sequence length="87" mass="9848">METITAQVAKTQFGELLMKAQREPVEISKHGKRVAVVMSAEEYDQIETLKLQVLREKLARAEADIADGRSMEGDQFLNKLIKEISDE</sequence>
<dbReference type="PANTHER" id="PTHR33713:SF6">
    <property type="entry name" value="ANTITOXIN YEFM"/>
    <property type="match status" value="1"/>
</dbReference>
<protein>
    <recommendedName>
        <fullName evidence="2">Antitoxin</fullName>
    </recommendedName>
</protein>
<dbReference type="InterPro" id="IPR006442">
    <property type="entry name" value="Antitoxin_Phd/YefM"/>
</dbReference>
<dbReference type="EMBL" id="MLJI01000003">
    <property type="protein sequence ID" value="ORM87794.1"/>
    <property type="molecule type" value="Genomic_DNA"/>
</dbReference>
<dbReference type="PANTHER" id="PTHR33713">
    <property type="entry name" value="ANTITOXIN YAFN-RELATED"/>
    <property type="match status" value="1"/>
</dbReference>
<dbReference type="InterPro" id="IPR036165">
    <property type="entry name" value="YefM-like_sf"/>
</dbReference>
<dbReference type="NCBIfam" id="TIGR01552">
    <property type="entry name" value="phd_fam"/>
    <property type="match status" value="1"/>
</dbReference>
<dbReference type="STRING" id="55209.HA50_28050"/>
<proteinExistence type="inferred from homology"/>